<evidence type="ECO:0000256" key="7">
    <source>
        <dbReference type="ARBA" id="ARBA00033311"/>
    </source>
</evidence>
<evidence type="ECO:0000256" key="1">
    <source>
        <dbReference type="ARBA" id="ARBA00001298"/>
    </source>
</evidence>
<dbReference type="EC" id="5.1.3.13" evidence="3"/>
<feature type="site" description="Participates in a stacking interaction with the thymidine ring of dTDP-4-oxo-6-deoxyglucose" evidence="9">
    <location>
        <position position="143"/>
    </location>
</feature>
<dbReference type="SUPFAM" id="SSF51182">
    <property type="entry name" value="RmlC-like cupins"/>
    <property type="match status" value="1"/>
</dbReference>
<dbReference type="InterPro" id="IPR000888">
    <property type="entry name" value="RmlC-like"/>
</dbReference>
<evidence type="ECO:0000256" key="8">
    <source>
        <dbReference type="PIRSR" id="PIRSR600888-1"/>
    </source>
</evidence>
<comment type="function">
    <text evidence="2">Catalyzes the epimerization of the C3' and C5'positions of dTDP-6-deoxy-D-xylo-4-hexulose, forming dTDP-6-deoxy-L-lyxo-4-hexulose.</text>
</comment>
<name>A0A941DQK1_9BURK</name>
<dbReference type="AlphaFoldDB" id="A0A941DQK1"/>
<sequence length="193" mass="21849">MSAERFELIETPMAGLHLIQRAVLGDQRGSLSRLFCPDDLAVFGWQWPVAQVNHSYSRQCGTVRGLHMQLPPHSEAKLVTCLRGAVWDVAVDLRAGSATFMQWQAVQLSAENACSYLIPPGFAHGFQTLTDDAELLYCHSHPYVAEAEFGVHYREPRLEIPWPLPVTETSRKDRAYLYLPQEFTGFNYEMPPL</sequence>
<dbReference type="GO" id="GO:0000271">
    <property type="term" value="P:polysaccharide biosynthetic process"/>
    <property type="evidence" value="ECO:0007669"/>
    <property type="project" value="TreeGrafter"/>
</dbReference>
<gene>
    <name evidence="10" type="ORF">KDM89_12865</name>
</gene>
<dbReference type="InterPro" id="IPR011051">
    <property type="entry name" value="RmlC_Cupin_sf"/>
</dbReference>
<dbReference type="PANTHER" id="PTHR21047">
    <property type="entry name" value="DTDP-6-DEOXY-D-GLUCOSE-3,5 EPIMERASE"/>
    <property type="match status" value="1"/>
</dbReference>
<dbReference type="GO" id="GO:0005829">
    <property type="term" value="C:cytosol"/>
    <property type="evidence" value="ECO:0007669"/>
    <property type="project" value="TreeGrafter"/>
</dbReference>
<dbReference type="GO" id="GO:0008830">
    <property type="term" value="F:dTDP-4-dehydrorhamnose 3,5-epimerase activity"/>
    <property type="evidence" value="ECO:0007669"/>
    <property type="project" value="UniProtKB-EC"/>
</dbReference>
<organism evidence="10 11">
    <name type="scientific">Undibacterium luofuense</name>
    <dbReference type="NCBI Taxonomy" id="2828733"/>
    <lineage>
        <taxon>Bacteria</taxon>
        <taxon>Pseudomonadati</taxon>
        <taxon>Pseudomonadota</taxon>
        <taxon>Betaproteobacteria</taxon>
        <taxon>Burkholderiales</taxon>
        <taxon>Oxalobacteraceae</taxon>
        <taxon>Undibacterium</taxon>
    </lineage>
</organism>
<evidence type="ECO:0000256" key="5">
    <source>
        <dbReference type="ARBA" id="ARBA00029758"/>
    </source>
</evidence>
<comment type="catalytic activity">
    <reaction evidence="1">
        <text>dTDP-4-dehydro-6-deoxy-alpha-D-glucose = dTDP-4-dehydro-beta-L-rhamnose</text>
        <dbReference type="Rhea" id="RHEA:16969"/>
        <dbReference type="ChEBI" id="CHEBI:57649"/>
        <dbReference type="ChEBI" id="CHEBI:62830"/>
        <dbReference type="EC" id="5.1.3.13"/>
    </reaction>
</comment>
<evidence type="ECO:0000256" key="2">
    <source>
        <dbReference type="ARBA" id="ARBA00001997"/>
    </source>
</evidence>
<proteinExistence type="predicted"/>
<feature type="active site" description="Proton acceptor" evidence="8">
    <location>
        <position position="67"/>
    </location>
</feature>
<keyword evidence="11" id="KW-1185">Reference proteome</keyword>
<evidence type="ECO:0000256" key="9">
    <source>
        <dbReference type="PIRSR" id="PIRSR600888-3"/>
    </source>
</evidence>
<dbReference type="Gene3D" id="2.60.120.10">
    <property type="entry name" value="Jelly Rolls"/>
    <property type="match status" value="1"/>
</dbReference>
<dbReference type="InterPro" id="IPR014710">
    <property type="entry name" value="RmlC-like_jellyroll"/>
</dbReference>
<dbReference type="EMBL" id="JAGSPN010000009">
    <property type="protein sequence ID" value="MBR7783036.1"/>
    <property type="molecule type" value="Genomic_DNA"/>
</dbReference>
<comment type="caution">
    <text evidence="10">The sequence shown here is derived from an EMBL/GenBank/DDBJ whole genome shotgun (WGS) entry which is preliminary data.</text>
</comment>
<evidence type="ECO:0000256" key="6">
    <source>
        <dbReference type="ARBA" id="ARBA00031424"/>
    </source>
</evidence>
<protein>
    <recommendedName>
        <fullName evidence="4">dTDP-4-dehydrorhamnose 3,5-epimerase</fullName>
        <ecNumber evidence="3">5.1.3.13</ecNumber>
    </recommendedName>
    <alternativeName>
        <fullName evidence="6">Thymidine diphospho-4-keto-rhamnose 3,5-epimerase</fullName>
    </alternativeName>
    <alternativeName>
        <fullName evidence="5">dTDP-4-keto-6-deoxyglucose 3,5-epimerase</fullName>
    </alternativeName>
    <alternativeName>
        <fullName evidence="7">dTDP-6-deoxy-D-xylo-4-hexulose 3,5-epimerase</fullName>
    </alternativeName>
</protein>
<evidence type="ECO:0000256" key="3">
    <source>
        <dbReference type="ARBA" id="ARBA00012098"/>
    </source>
</evidence>
<dbReference type="RefSeq" id="WP_212688322.1">
    <property type="nucleotide sequence ID" value="NZ_JAGSPN010000009.1"/>
</dbReference>
<reference evidence="10" key="1">
    <citation type="submission" date="2021-04" db="EMBL/GenBank/DDBJ databases">
        <title>novel species isolated from subtropical streams in China.</title>
        <authorList>
            <person name="Lu H."/>
        </authorList>
    </citation>
    <scope>NUCLEOTIDE SEQUENCE</scope>
    <source>
        <strain evidence="10">LFS511W</strain>
    </source>
</reference>
<evidence type="ECO:0000313" key="11">
    <source>
        <dbReference type="Proteomes" id="UP000680067"/>
    </source>
</evidence>
<dbReference type="Pfam" id="PF00908">
    <property type="entry name" value="dTDP_sugar_isom"/>
    <property type="match status" value="1"/>
</dbReference>
<feature type="active site" description="Proton donor" evidence="8">
    <location>
        <position position="137"/>
    </location>
</feature>
<evidence type="ECO:0000256" key="4">
    <source>
        <dbReference type="ARBA" id="ARBA00019595"/>
    </source>
</evidence>
<dbReference type="Proteomes" id="UP000680067">
    <property type="component" value="Unassembled WGS sequence"/>
</dbReference>
<evidence type="ECO:0000313" key="10">
    <source>
        <dbReference type="EMBL" id="MBR7783036.1"/>
    </source>
</evidence>
<dbReference type="CDD" id="cd00438">
    <property type="entry name" value="cupin_RmlC"/>
    <property type="match status" value="1"/>
</dbReference>
<dbReference type="PANTHER" id="PTHR21047:SF2">
    <property type="entry name" value="THYMIDINE DIPHOSPHO-4-KETO-RHAMNOSE 3,5-EPIMERASE"/>
    <property type="match status" value="1"/>
</dbReference>
<dbReference type="GO" id="GO:0019305">
    <property type="term" value="P:dTDP-rhamnose biosynthetic process"/>
    <property type="evidence" value="ECO:0007669"/>
    <property type="project" value="TreeGrafter"/>
</dbReference>
<accession>A0A941DQK1</accession>